<gene>
    <name evidence="7" type="ORF">DX912_08335</name>
</gene>
<keyword evidence="3 5" id="KW-0732">Signal</keyword>
<evidence type="ECO:0000313" key="8">
    <source>
        <dbReference type="Proteomes" id="UP000256829"/>
    </source>
</evidence>
<comment type="caution">
    <text evidence="7">The sequence shown here is derived from an EMBL/GenBank/DDBJ whole genome shotgun (WGS) entry which is preliminary data.</text>
</comment>
<reference evidence="7 8" key="1">
    <citation type="submission" date="2018-08" db="EMBL/GenBank/DDBJ databases">
        <title>Lysobacter soli KCTC 22011, whole genome shotgun sequence.</title>
        <authorList>
            <person name="Zhang X."/>
            <person name="Feng G."/>
            <person name="Zhu H."/>
        </authorList>
    </citation>
    <scope>NUCLEOTIDE SEQUENCE [LARGE SCALE GENOMIC DNA]</scope>
    <source>
        <strain evidence="7 8">KCTC 22011</strain>
    </source>
</reference>
<feature type="signal peptide" evidence="5">
    <location>
        <begin position="1"/>
        <end position="26"/>
    </location>
</feature>
<evidence type="ECO:0000256" key="1">
    <source>
        <dbReference type="ARBA" id="ARBA00004561"/>
    </source>
</evidence>
<comment type="subcellular location">
    <subcellularLocation>
        <location evidence="1">Fimbrium</location>
    </subcellularLocation>
</comment>
<dbReference type="Proteomes" id="UP000256829">
    <property type="component" value="Unassembled WGS sequence"/>
</dbReference>
<dbReference type="InterPro" id="IPR050263">
    <property type="entry name" value="Bact_Fimbrial_Adh_Pro"/>
</dbReference>
<dbReference type="PANTHER" id="PTHR33420">
    <property type="entry name" value="FIMBRIAL SUBUNIT ELFA-RELATED"/>
    <property type="match status" value="1"/>
</dbReference>
<evidence type="ECO:0000256" key="5">
    <source>
        <dbReference type="SAM" id="SignalP"/>
    </source>
</evidence>
<dbReference type="PANTHER" id="PTHR33420:SF3">
    <property type="entry name" value="FIMBRIAL SUBUNIT ELFA"/>
    <property type="match status" value="1"/>
</dbReference>
<evidence type="ECO:0000256" key="4">
    <source>
        <dbReference type="ARBA" id="ARBA00023263"/>
    </source>
</evidence>
<accession>A0A3D8VF48</accession>
<protein>
    <recommendedName>
        <fullName evidence="6">Fimbrial-type adhesion domain-containing protein</fullName>
    </recommendedName>
</protein>
<feature type="domain" description="Fimbrial-type adhesion" evidence="6">
    <location>
        <begin position="186"/>
        <end position="325"/>
    </location>
</feature>
<sequence length="326" mass="33668">MKTIRIAMALVAVGCLWLMQVPLARAACTGYASTNSRLTLPASLTAKRNTPVGTVIYNSGWISDGTRADVTCTGSYSWTMGFVSAMTAVAGMTDVYESGVPGLGIRITYDNTSPPGGGIPMRWPRWSQTLNSPTPSKFLPWGLFRVEYLVTGPMSSGTMSTPSPTATVLYGGVLANQVTFNKTLVNIVSTGCRLLNDDIAVALPDIAASAFTSVGTTPASRDFSIDLSCDADVAVSYRIDATPPSGIPASTGVIAGASGAGQATGVGVQIRSGSSIVPLGSRLSYLRTTSAGQAVGIPLTGAYYATAMPVRGGALTAVATFSLFYE</sequence>
<evidence type="ECO:0000256" key="3">
    <source>
        <dbReference type="ARBA" id="ARBA00022729"/>
    </source>
</evidence>
<comment type="similarity">
    <text evidence="2">Belongs to the fimbrial protein family.</text>
</comment>
<dbReference type="InterPro" id="IPR036937">
    <property type="entry name" value="Adhesion_dom_fimbrial_sf"/>
</dbReference>
<keyword evidence="8" id="KW-1185">Reference proteome</keyword>
<name>A0A3D8VF48_9GAMM</name>
<dbReference type="GO" id="GO:0043709">
    <property type="term" value="P:cell adhesion involved in single-species biofilm formation"/>
    <property type="evidence" value="ECO:0007669"/>
    <property type="project" value="TreeGrafter"/>
</dbReference>
<dbReference type="AlphaFoldDB" id="A0A3D8VF48"/>
<dbReference type="Gene3D" id="2.60.40.1090">
    <property type="entry name" value="Fimbrial-type adhesion domain"/>
    <property type="match status" value="1"/>
</dbReference>
<dbReference type="RefSeq" id="WP_115842022.1">
    <property type="nucleotide sequence ID" value="NZ_QTJR01000004.1"/>
</dbReference>
<evidence type="ECO:0000313" key="7">
    <source>
        <dbReference type="EMBL" id="RDY67899.1"/>
    </source>
</evidence>
<evidence type="ECO:0000259" key="6">
    <source>
        <dbReference type="Pfam" id="PF00419"/>
    </source>
</evidence>
<dbReference type="InterPro" id="IPR000259">
    <property type="entry name" value="Adhesion_dom_fimbrial"/>
</dbReference>
<feature type="chain" id="PRO_5017826229" description="Fimbrial-type adhesion domain-containing protein" evidence="5">
    <location>
        <begin position="27"/>
        <end position="326"/>
    </location>
</feature>
<dbReference type="Pfam" id="PF00419">
    <property type="entry name" value="Fimbrial"/>
    <property type="match status" value="1"/>
</dbReference>
<proteinExistence type="inferred from homology"/>
<organism evidence="7 8">
    <name type="scientific">Lysobacter soli</name>
    <dbReference type="NCBI Taxonomy" id="453783"/>
    <lineage>
        <taxon>Bacteria</taxon>
        <taxon>Pseudomonadati</taxon>
        <taxon>Pseudomonadota</taxon>
        <taxon>Gammaproteobacteria</taxon>
        <taxon>Lysobacterales</taxon>
        <taxon>Lysobacteraceae</taxon>
        <taxon>Lysobacter</taxon>
    </lineage>
</organism>
<dbReference type="GO" id="GO:0009289">
    <property type="term" value="C:pilus"/>
    <property type="evidence" value="ECO:0007669"/>
    <property type="project" value="UniProtKB-SubCell"/>
</dbReference>
<dbReference type="InterPro" id="IPR008966">
    <property type="entry name" value="Adhesion_dom_sf"/>
</dbReference>
<keyword evidence="4" id="KW-0281">Fimbrium</keyword>
<dbReference type="SUPFAM" id="SSF49401">
    <property type="entry name" value="Bacterial adhesins"/>
    <property type="match status" value="1"/>
</dbReference>
<dbReference type="Gene3D" id="2.60.40.3310">
    <property type="match status" value="1"/>
</dbReference>
<dbReference type="EMBL" id="QTJR01000004">
    <property type="protein sequence ID" value="RDY67899.1"/>
    <property type="molecule type" value="Genomic_DNA"/>
</dbReference>
<evidence type="ECO:0000256" key="2">
    <source>
        <dbReference type="ARBA" id="ARBA00006671"/>
    </source>
</evidence>